<comment type="caution">
    <text evidence="12">The sequence shown here is derived from an EMBL/GenBank/DDBJ whole genome shotgun (WGS) entry which is preliminary data.</text>
</comment>
<keyword evidence="8" id="KW-0807">Transducer</keyword>
<evidence type="ECO:0000256" key="1">
    <source>
        <dbReference type="ARBA" id="ARBA00004141"/>
    </source>
</evidence>
<organism evidence="12 13">
    <name type="scientific">Trichonephila inaurata madagascariensis</name>
    <dbReference type="NCBI Taxonomy" id="2747483"/>
    <lineage>
        <taxon>Eukaryota</taxon>
        <taxon>Metazoa</taxon>
        <taxon>Ecdysozoa</taxon>
        <taxon>Arthropoda</taxon>
        <taxon>Chelicerata</taxon>
        <taxon>Arachnida</taxon>
        <taxon>Araneae</taxon>
        <taxon>Araneomorphae</taxon>
        <taxon>Entelegynae</taxon>
        <taxon>Araneoidea</taxon>
        <taxon>Nephilidae</taxon>
        <taxon>Trichonephila</taxon>
        <taxon>Trichonephila inaurata</taxon>
    </lineage>
</organism>
<feature type="domain" description="G-protein coupled receptors family 1 profile" evidence="11">
    <location>
        <begin position="1"/>
        <end position="57"/>
    </location>
</feature>
<evidence type="ECO:0000256" key="2">
    <source>
        <dbReference type="ARBA" id="ARBA00010663"/>
    </source>
</evidence>
<dbReference type="Pfam" id="PF00001">
    <property type="entry name" value="7tm_1"/>
    <property type="match status" value="1"/>
</dbReference>
<name>A0A8X6I9J9_9ARAC</name>
<evidence type="ECO:0000256" key="10">
    <source>
        <dbReference type="SAM" id="SignalP"/>
    </source>
</evidence>
<evidence type="ECO:0000256" key="9">
    <source>
        <dbReference type="SAM" id="Phobius"/>
    </source>
</evidence>
<evidence type="ECO:0000256" key="6">
    <source>
        <dbReference type="ARBA" id="ARBA00023136"/>
    </source>
</evidence>
<keyword evidence="6 9" id="KW-0472">Membrane</keyword>
<comment type="subcellular location">
    <subcellularLocation>
        <location evidence="1">Membrane</location>
        <topology evidence="1">Multi-pass membrane protein</topology>
    </subcellularLocation>
</comment>
<evidence type="ECO:0000259" key="11">
    <source>
        <dbReference type="PROSITE" id="PS50262"/>
    </source>
</evidence>
<keyword evidence="3 9" id="KW-0812">Transmembrane</keyword>
<evidence type="ECO:0000313" key="12">
    <source>
        <dbReference type="EMBL" id="GFS33633.1"/>
    </source>
</evidence>
<sequence>MLFMVVALFAICWLPLQLYNLFQEIVPQINRYRYINIIWFCCHLLAMSNSCYNPFIYAMYNERFRSEFKSRFDRCCSIFRSQTPEQKALDSSSARYA</sequence>
<evidence type="ECO:0000256" key="5">
    <source>
        <dbReference type="ARBA" id="ARBA00023040"/>
    </source>
</evidence>
<keyword evidence="5" id="KW-0297">G-protein coupled receptor</keyword>
<evidence type="ECO:0000256" key="8">
    <source>
        <dbReference type="ARBA" id="ARBA00023224"/>
    </source>
</evidence>
<dbReference type="InterPro" id="IPR017452">
    <property type="entry name" value="GPCR_Rhodpsn_7TM"/>
</dbReference>
<evidence type="ECO:0000256" key="4">
    <source>
        <dbReference type="ARBA" id="ARBA00022989"/>
    </source>
</evidence>
<dbReference type="Gene3D" id="1.20.1070.10">
    <property type="entry name" value="Rhodopsin 7-helix transmembrane proteins"/>
    <property type="match status" value="1"/>
</dbReference>
<dbReference type="GO" id="GO:0004930">
    <property type="term" value="F:G protein-coupled receptor activity"/>
    <property type="evidence" value="ECO:0007669"/>
    <property type="project" value="UniProtKB-KW"/>
</dbReference>
<keyword evidence="13" id="KW-1185">Reference proteome</keyword>
<keyword evidence="4 9" id="KW-1133">Transmembrane helix</keyword>
<dbReference type="Proteomes" id="UP000886998">
    <property type="component" value="Unassembled WGS sequence"/>
</dbReference>
<feature type="signal peptide" evidence="10">
    <location>
        <begin position="1"/>
        <end position="18"/>
    </location>
</feature>
<dbReference type="AlphaFoldDB" id="A0A8X6I9J9"/>
<accession>A0A8X6I9J9</accession>
<proteinExistence type="inferred from homology"/>
<dbReference type="PROSITE" id="PS50262">
    <property type="entry name" value="G_PROTEIN_RECEP_F1_2"/>
    <property type="match status" value="1"/>
</dbReference>
<evidence type="ECO:0000256" key="7">
    <source>
        <dbReference type="ARBA" id="ARBA00023170"/>
    </source>
</evidence>
<reference evidence="12" key="1">
    <citation type="submission" date="2020-08" db="EMBL/GenBank/DDBJ databases">
        <title>Multicomponent nature underlies the extraordinary mechanical properties of spider dragline silk.</title>
        <authorList>
            <person name="Kono N."/>
            <person name="Nakamura H."/>
            <person name="Mori M."/>
            <person name="Yoshida Y."/>
            <person name="Ohtoshi R."/>
            <person name="Malay A.D."/>
            <person name="Moran D.A.P."/>
            <person name="Tomita M."/>
            <person name="Numata K."/>
            <person name="Arakawa K."/>
        </authorList>
    </citation>
    <scope>NUCLEOTIDE SEQUENCE</scope>
</reference>
<dbReference type="InterPro" id="IPR000276">
    <property type="entry name" value="GPCR_Rhodpsn"/>
</dbReference>
<feature type="chain" id="PRO_5036494349" evidence="10">
    <location>
        <begin position="19"/>
        <end position="97"/>
    </location>
</feature>
<dbReference type="OrthoDB" id="6407697at2759"/>
<protein>
    <submittedName>
        <fullName evidence="12">G_PROTEIN_RECEP_F1_2 domain-containing protein</fullName>
    </submittedName>
</protein>
<dbReference type="SUPFAM" id="SSF81321">
    <property type="entry name" value="Family A G protein-coupled receptor-like"/>
    <property type="match status" value="1"/>
</dbReference>
<dbReference type="EMBL" id="BMAV01024515">
    <property type="protein sequence ID" value="GFS33633.1"/>
    <property type="molecule type" value="Genomic_DNA"/>
</dbReference>
<comment type="similarity">
    <text evidence="2">Belongs to the G-protein coupled receptor 1 family.</text>
</comment>
<dbReference type="PANTHER" id="PTHR24235:SF29">
    <property type="entry name" value="GH23382P"/>
    <property type="match status" value="1"/>
</dbReference>
<evidence type="ECO:0000256" key="3">
    <source>
        <dbReference type="ARBA" id="ARBA00022692"/>
    </source>
</evidence>
<dbReference type="GO" id="GO:0016020">
    <property type="term" value="C:membrane"/>
    <property type="evidence" value="ECO:0007669"/>
    <property type="project" value="UniProtKB-SubCell"/>
</dbReference>
<keyword evidence="7" id="KW-0675">Receptor</keyword>
<feature type="transmembrane region" description="Helical" evidence="9">
    <location>
        <begin position="34"/>
        <end position="60"/>
    </location>
</feature>
<evidence type="ECO:0000313" key="13">
    <source>
        <dbReference type="Proteomes" id="UP000886998"/>
    </source>
</evidence>
<gene>
    <name evidence="12" type="primary">107371212</name>
    <name evidence="12" type="ORF">TNIN_11051</name>
</gene>
<keyword evidence="10" id="KW-0732">Signal</keyword>
<dbReference type="PANTHER" id="PTHR24235">
    <property type="entry name" value="NEUROPEPTIDE Y RECEPTOR"/>
    <property type="match status" value="1"/>
</dbReference>